<feature type="compositionally biased region" description="Basic and acidic residues" evidence="1">
    <location>
        <begin position="1"/>
        <end position="11"/>
    </location>
</feature>
<protein>
    <submittedName>
        <fullName evidence="2">Uncharacterized protein</fullName>
    </submittedName>
</protein>
<comment type="caution">
    <text evidence="2">The sequence shown here is derived from an EMBL/GenBank/DDBJ whole genome shotgun (WGS) entry which is preliminary data.</text>
</comment>
<dbReference type="EMBL" id="AMCI01001605">
    <property type="protein sequence ID" value="EJX05025.1"/>
    <property type="molecule type" value="Genomic_DNA"/>
</dbReference>
<feature type="region of interest" description="Disordered" evidence="1">
    <location>
        <begin position="1"/>
        <end position="24"/>
    </location>
</feature>
<gene>
    <name evidence="2" type="ORF">EVA_06864</name>
</gene>
<accession>J9GWM8</accession>
<proteinExistence type="predicted"/>
<evidence type="ECO:0000256" key="1">
    <source>
        <dbReference type="SAM" id="MobiDB-lite"/>
    </source>
</evidence>
<name>J9GWM8_9ZZZZ</name>
<reference evidence="2" key="1">
    <citation type="journal article" date="2012" name="PLoS ONE">
        <title>Gene sets for utilization of primary and secondary nutrition supplies in the distal gut of endangered iberian lynx.</title>
        <authorList>
            <person name="Alcaide M."/>
            <person name="Messina E."/>
            <person name="Richter M."/>
            <person name="Bargiela R."/>
            <person name="Peplies J."/>
            <person name="Huws S.A."/>
            <person name="Newbold C.J."/>
            <person name="Golyshin P.N."/>
            <person name="Simon M.A."/>
            <person name="Lopez G."/>
            <person name="Yakimov M.M."/>
            <person name="Ferrer M."/>
        </authorList>
    </citation>
    <scope>NUCLEOTIDE SEQUENCE</scope>
</reference>
<organism evidence="2">
    <name type="scientific">gut metagenome</name>
    <dbReference type="NCBI Taxonomy" id="749906"/>
    <lineage>
        <taxon>unclassified sequences</taxon>
        <taxon>metagenomes</taxon>
        <taxon>organismal metagenomes</taxon>
    </lineage>
</organism>
<dbReference type="AlphaFoldDB" id="J9GWM8"/>
<evidence type="ECO:0000313" key="2">
    <source>
        <dbReference type="EMBL" id="EJX05025.1"/>
    </source>
</evidence>
<sequence length="37" mass="4294">MYRLSWDRKDSSNTSSCTGSLTRPTRLPCVWATGSWW</sequence>
<feature type="compositionally biased region" description="Polar residues" evidence="1">
    <location>
        <begin position="12"/>
        <end position="23"/>
    </location>
</feature>